<evidence type="ECO:0000256" key="1">
    <source>
        <dbReference type="ARBA" id="ARBA00001613"/>
    </source>
</evidence>
<dbReference type="OrthoDB" id="9806902at2"/>
<evidence type="ECO:0000256" key="3">
    <source>
        <dbReference type="ARBA" id="ARBA00013254"/>
    </source>
</evidence>
<evidence type="ECO:0000256" key="4">
    <source>
        <dbReference type="ARBA" id="ARBA00071261"/>
    </source>
</evidence>
<dbReference type="PANTHER" id="PTHR11614">
    <property type="entry name" value="PHOSPHOLIPASE-RELATED"/>
    <property type="match status" value="1"/>
</dbReference>
<keyword evidence="6" id="KW-0378">Hydrolase</keyword>
<keyword evidence="7" id="KW-1185">Reference proteome</keyword>
<evidence type="ECO:0000259" key="5">
    <source>
        <dbReference type="Pfam" id="PF12146"/>
    </source>
</evidence>
<dbReference type="AlphaFoldDB" id="A0A4R9GI78"/>
<dbReference type="Proteomes" id="UP000298458">
    <property type="component" value="Unassembled WGS sequence"/>
</dbReference>
<organism evidence="6 7">
    <name type="scientific">Leptospira fletcheri</name>
    <dbReference type="NCBI Taxonomy" id="2484981"/>
    <lineage>
        <taxon>Bacteria</taxon>
        <taxon>Pseudomonadati</taxon>
        <taxon>Spirochaetota</taxon>
        <taxon>Spirochaetia</taxon>
        <taxon>Leptospirales</taxon>
        <taxon>Leptospiraceae</taxon>
        <taxon>Leptospira</taxon>
    </lineage>
</organism>
<sequence>MAYQHKEFTIQSSRDNTKLYCQAWIKPDANRVMVFNHGFGEHSGRYNNLLNYFKDSDISFYALDMRGHGKSEGKRGHADTFELFVDDLADLVQEVRRREKKDKILLLGHSMGGAVVIRYALEGINQDYLYAVVASAPALKIPANAFQKIQIAAAGFLRKISPATTLDANLDINLLSHDPEVVKAYAEDPLVHGKVSFSMGYELFQQGEIANKKAPILRTPILILHGLADRIADPAGSLEFYNHLVYKNKRIKTYPNLYHEIMNETSPEKENVLKDIKEFVDSLVPEKAGQKKN</sequence>
<gene>
    <name evidence="6" type="ORF">EHO60_09125</name>
</gene>
<reference evidence="6" key="1">
    <citation type="journal article" date="2019" name="PLoS Negl. Trop. Dis.">
        <title>Revisiting the worldwide diversity of Leptospira species in the environment.</title>
        <authorList>
            <person name="Vincent A.T."/>
            <person name="Schiettekatte O."/>
            <person name="Bourhy P."/>
            <person name="Veyrier F.J."/>
            <person name="Picardeau M."/>
        </authorList>
    </citation>
    <scope>NUCLEOTIDE SEQUENCE [LARGE SCALE GENOMIC DNA]</scope>
    <source>
        <strain evidence="6">SSW15</strain>
    </source>
</reference>
<dbReference type="FunFam" id="3.40.50.1820:FF:000117">
    <property type="entry name" value="Monoglyceride lipase, putative"/>
    <property type="match status" value="1"/>
</dbReference>
<dbReference type="Gene3D" id="3.40.50.1820">
    <property type="entry name" value="alpha/beta hydrolase"/>
    <property type="match status" value="1"/>
</dbReference>
<dbReference type="Pfam" id="PF12146">
    <property type="entry name" value="Hydrolase_4"/>
    <property type="match status" value="1"/>
</dbReference>
<proteinExistence type="inferred from homology"/>
<dbReference type="InterPro" id="IPR029058">
    <property type="entry name" value="AB_hydrolase_fold"/>
</dbReference>
<evidence type="ECO:0000313" key="7">
    <source>
        <dbReference type="Proteomes" id="UP000298458"/>
    </source>
</evidence>
<dbReference type="EMBL" id="RQET01000004">
    <property type="protein sequence ID" value="TGK12397.1"/>
    <property type="molecule type" value="Genomic_DNA"/>
</dbReference>
<evidence type="ECO:0000256" key="2">
    <source>
        <dbReference type="ARBA" id="ARBA00008645"/>
    </source>
</evidence>
<dbReference type="InterPro" id="IPR022742">
    <property type="entry name" value="Hydrolase_4"/>
</dbReference>
<dbReference type="InterPro" id="IPR051044">
    <property type="entry name" value="MAG_DAG_Lipase"/>
</dbReference>
<feature type="domain" description="Serine aminopeptidase S33" evidence="5">
    <location>
        <begin position="29"/>
        <end position="265"/>
    </location>
</feature>
<accession>A0A4R9GI78</accession>
<comment type="similarity">
    <text evidence="2">Belongs to the AB hydrolase superfamily.</text>
</comment>
<comment type="caution">
    <text evidence="6">The sequence shown here is derived from an EMBL/GenBank/DDBJ whole genome shotgun (WGS) entry which is preliminary data.</text>
</comment>
<dbReference type="GO" id="GO:0047372">
    <property type="term" value="F:monoacylglycerol lipase activity"/>
    <property type="evidence" value="ECO:0007669"/>
    <property type="project" value="UniProtKB-EC"/>
</dbReference>
<dbReference type="SUPFAM" id="SSF53474">
    <property type="entry name" value="alpha/beta-Hydrolases"/>
    <property type="match status" value="1"/>
</dbReference>
<dbReference type="PRINTS" id="PR00111">
    <property type="entry name" value="ABHYDROLASE"/>
</dbReference>
<name>A0A4R9GI78_9LEPT</name>
<evidence type="ECO:0000313" key="6">
    <source>
        <dbReference type="EMBL" id="TGK12397.1"/>
    </source>
</evidence>
<dbReference type="RefSeq" id="WP_135767795.1">
    <property type="nucleotide sequence ID" value="NZ_RQET01000004.1"/>
</dbReference>
<comment type="catalytic activity">
    <reaction evidence="1">
        <text>Hydrolyzes glycerol monoesters of long-chain fatty acids.</text>
        <dbReference type="EC" id="3.1.1.23"/>
    </reaction>
</comment>
<protein>
    <recommendedName>
        <fullName evidence="4">Monoacylglycerol lipase</fullName>
        <ecNumber evidence="3">3.1.1.23</ecNumber>
    </recommendedName>
</protein>
<dbReference type="InterPro" id="IPR000073">
    <property type="entry name" value="AB_hydrolase_1"/>
</dbReference>
<dbReference type="EC" id="3.1.1.23" evidence="3"/>